<dbReference type="SMART" id="SM01126">
    <property type="entry name" value="DDE_Tnp_IS1595"/>
    <property type="match status" value="1"/>
</dbReference>
<gene>
    <name evidence="2" type="ORF">BSL78_17768</name>
</gene>
<reference evidence="2 3" key="1">
    <citation type="journal article" date="2017" name="PLoS Biol.">
        <title>The sea cucumber genome provides insights into morphological evolution and visceral regeneration.</title>
        <authorList>
            <person name="Zhang X."/>
            <person name="Sun L."/>
            <person name="Yuan J."/>
            <person name="Sun Y."/>
            <person name="Gao Y."/>
            <person name="Zhang L."/>
            <person name="Li S."/>
            <person name="Dai H."/>
            <person name="Hamel J.F."/>
            <person name="Liu C."/>
            <person name="Yu Y."/>
            <person name="Liu S."/>
            <person name="Lin W."/>
            <person name="Guo K."/>
            <person name="Jin S."/>
            <person name="Xu P."/>
            <person name="Storey K.B."/>
            <person name="Huan P."/>
            <person name="Zhang T."/>
            <person name="Zhou Y."/>
            <person name="Zhang J."/>
            <person name="Lin C."/>
            <person name="Li X."/>
            <person name="Xing L."/>
            <person name="Huo D."/>
            <person name="Sun M."/>
            <person name="Wang L."/>
            <person name="Mercier A."/>
            <person name="Li F."/>
            <person name="Yang H."/>
            <person name="Xiang J."/>
        </authorList>
    </citation>
    <scope>NUCLEOTIDE SEQUENCE [LARGE SCALE GENOMIC DNA]</scope>
    <source>
        <strain evidence="2">Shaxun</strain>
        <tissue evidence="2">Muscle</tissue>
    </source>
</reference>
<dbReference type="Proteomes" id="UP000230750">
    <property type="component" value="Unassembled WGS sequence"/>
</dbReference>
<keyword evidence="3" id="KW-1185">Reference proteome</keyword>
<dbReference type="Pfam" id="PF12762">
    <property type="entry name" value="DDE_Tnp_IS1595"/>
    <property type="match status" value="1"/>
</dbReference>
<dbReference type="OrthoDB" id="424490at2759"/>
<feature type="domain" description="ISXO2-like transposase" evidence="1">
    <location>
        <begin position="6"/>
        <end position="149"/>
    </location>
</feature>
<evidence type="ECO:0000313" key="2">
    <source>
        <dbReference type="EMBL" id="PIK45347.1"/>
    </source>
</evidence>
<proteinExistence type="predicted"/>
<organism evidence="2 3">
    <name type="scientific">Stichopus japonicus</name>
    <name type="common">Sea cucumber</name>
    <dbReference type="NCBI Taxonomy" id="307972"/>
    <lineage>
        <taxon>Eukaryota</taxon>
        <taxon>Metazoa</taxon>
        <taxon>Echinodermata</taxon>
        <taxon>Eleutherozoa</taxon>
        <taxon>Echinozoa</taxon>
        <taxon>Holothuroidea</taxon>
        <taxon>Aspidochirotacea</taxon>
        <taxon>Aspidochirotida</taxon>
        <taxon>Stichopodidae</taxon>
        <taxon>Apostichopus</taxon>
    </lineage>
</organism>
<evidence type="ECO:0000259" key="1">
    <source>
        <dbReference type="SMART" id="SM01126"/>
    </source>
</evidence>
<sequence length="149" mass="16829">MSTSSQIGGSGIHVEIDESKFGNGSIIGEESKTDSGFLEAERWKKGKMLWCQLRKGMRPPFLHSGREVEEGQNVMVPVEKRDETTLLTLIKKWIRPGSIIHSNCWKAYDCLSKEGYTHLKVNHSVEFVNAETGACTNHIENEWLHAKKS</sequence>
<protein>
    <recommendedName>
        <fullName evidence="1">ISXO2-like transposase domain-containing protein</fullName>
    </recommendedName>
</protein>
<dbReference type="EMBL" id="MRZV01000717">
    <property type="protein sequence ID" value="PIK45347.1"/>
    <property type="molecule type" value="Genomic_DNA"/>
</dbReference>
<dbReference type="PANTHER" id="PTHR47163:SF2">
    <property type="entry name" value="SI:DKEY-17M8.2"/>
    <property type="match status" value="1"/>
</dbReference>
<name>A0A2G8KBG7_STIJA</name>
<dbReference type="InterPro" id="IPR053164">
    <property type="entry name" value="IS1016-like_transposase"/>
</dbReference>
<dbReference type="InterPro" id="IPR024445">
    <property type="entry name" value="Tnp_ISXO2-like"/>
</dbReference>
<evidence type="ECO:0000313" key="3">
    <source>
        <dbReference type="Proteomes" id="UP000230750"/>
    </source>
</evidence>
<dbReference type="AlphaFoldDB" id="A0A2G8KBG7"/>
<comment type="caution">
    <text evidence="2">The sequence shown here is derived from an EMBL/GenBank/DDBJ whole genome shotgun (WGS) entry which is preliminary data.</text>
</comment>
<dbReference type="PANTHER" id="PTHR47163">
    <property type="entry name" value="DDE_TNP_IS1595 DOMAIN-CONTAINING PROTEIN"/>
    <property type="match status" value="1"/>
</dbReference>
<accession>A0A2G8KBG7</accession>